<organism evidence="1 2">
    <name type="scientific">Favolaschia claudopus</name>
    <dbReference type="NCBI Taxonomy" id="2862362"/>
    <lineage>
        <taxon>Eukaryota</taxon>
        <taxon>Fungi</taxon>
        <taxon>Dikarya</taxon>
        <taxon>Basidiomycota</taxon>
        <taxon>Agaricomycotina</taxon>
        <taxon>Agaricomycetes</taxon>
        <taxon>Agaricomycetidae</taxon>
        <taxon>Agaricales</taxon>
        <taxon>Marasmiineae</taxon>
        <taxon>Mycenaceae</taxon>
        <taxon>Favolaschia</taxon>
    </lineage>
</organism>
<sequence>MTIKATLESKQLQNAHAFLALMSVPDFDGVAELLAPNFMLEFFPESLSPPGGKHALNGKETVKFFKRATDDVFEYIVYLPPLYTFQGPDAVVIHVKSEGMTKSQRKYENEYMYTFQFCGEKIVKLGQFVDSKYYAEFFGAGGVAAAGACDSDA</sequence>
<accession>A0AAV9YZL9</accession>
<comment type="caution">
    <text evidence="1">The sequence shown here is derived from an EMBL/GenBank/DDBJ whole genome shotgun (WGS) entry which is preliminary data.</text>
</comment>
<gene>
    <name evidence="1" type="ORF">R3P38DRAFT_909788</name>
</gene>
<dbReference type="EMBL" id="JAWWNJ010000268">
    <property type="protein sequence ID" value="KAK6966520.1"/>
    <property type="molecule type" value="Genomic_DNA"/>
</dbReference>
<proteinExistence type="predicted"/>
<dbReference type="AlphaFoldDB" id="A0AAV9YZL9"/>
<reference evidence="1 2" key="1">
    <citation type="journal article" date="2024" name="J Genomics">
        <title>Draft genome sequencing and assembly of Favolaschia claudopus CIRM-BRFM 2984 isolated from oak limbs.</title>
        <authorList>
            <person name="Navarro D."/>
            <person name="Drula E."/>
            <person name="Chaduli D."/>
            <person name="Cazenave R."/>
            <person name="Ahrendt S."/>
            <person name="Wang J."/>
            <person name="Lipzen A."/>
            <person name="Daum C."/>
            <person name="Barry K."/>
            <person name="Grigoriev I.V."/>
            <person name="Favel A."/>
            <person name="Rosso M.N."/>
            <person name="Martin F."/>
        </authorList>
    </citation>
    <scope>NUCLEOTIDE SEQUENCE [LARGE SCALE GENOMIC DNA]</scope>
    <source>
        <strain evidence="1 2">CIRM-BRFM 2984</strain>
    </source>
</reference>
<name>A0AAV9YZL9_9AGAR</name>
<evidence type="ECO:0008006" key="3">
    <source>
        <dbReference type="Google" id="ProtNLM"/>
    </source>
</evidence>
<dbReference type="Gene3D" id="3.10.450.50">
    <property type="match status" value="1"/>
</dbReference>
<evidence type="ECO:0000313" key="1">
    <source>
        <dbReference type="EMBL" id="KAK6966520.1"/>
    </source>
</evidence>
<evidence type="ECO:0000313" key="2">
    <source>
        <dbReference type="Proteomes" id="UP001362999"/>
    </source>
</evidence>
<keyword evidence="2" id="KW-1185">Reference proteome</keyword>
<dbReference type="SUPFAM" id="SSF54427">
    <property type="entry name" value="NTF2-like"/>
    <property type="match status" value="1"/>
</dbReference>
<protein>
    <recommendedName>
        <fullName evidence="3">SnoaL-like domain-containing protein</fullName>
    </recommendedName>
</protein>
<dbReference type="Proteomes" id="UP001362999">
    <property type="component" value="Unassembled WGS sequence"/>
</dbReference>
<dbReference type="InterPro" id="IPR032710">
    <property type="entry name" value="NTF2-like_dom_sf"/>
</dbReference>